<comment type="caution">
    <text evidence="1">The sequence shown here is derived from an EMBL/GenBank/DDBJ whole genome shotgun (WGS) entry which is preliminary data.</text>
</comment>
<protein>
    <submittedName>
        <fullName evidence="1">Uncharacterized protein</fullName>
    </submittedName>
</protein>
<proteinExistence type="predicted"/>
<dbReference type="EMBL" id="CM020618">
    <property type="protein sequence ID" value="KAK1858604.1"/>
    <property type="molecule type" value="Genomic_DNA"/>
</dbReference>
<reference evidence="1" key="1">
    <citation type="submission" date="2019-11" db="EMBL/GenBank/DDBJ databases">
        <title>Nori genome reveals adaptations in red seaweeds to the harsh intertidal environment.</title>
        <authorList>
            <person name="Wang D."/>
            <person name="Mao Y."/>
        </authorList>
    </citation>
    <scope>NUCLEOTIDE SEQUENCE</scope>
    <source>
        <tissue evidence="1">Gametophyte</tissue>
    </source>
</reference>
<evidence type="ECO:0000313" key="1">
    <source>
        <dbReference type="EMBL" id="KAK1858604.1"/>
    </source>
</evidence>
<keyword evidence="2" id="KW-1185">Reference proteome</keyword>
<sequence>MDCPIATATASGDRRGGWRSRAVDKEPRGELSPAAAASRAASRGGTSRGKLCCQSCWPSPPSTPPAMGSGRHVARYPPPRGLQQAEAARSLPLHRVPSGRSSAQLLNSVAPSRPALLISSVSNVVGGTRRLAFSSLSYKCCWYRHLPPRLRLQQSTHGSGLPPPPWPPSTPVVTAPTVRARPLAGLTGGAPSSSPSLPLPLPPVPSPPSPPRSTAMATREAFVPAAPLPRRWVAHRGGGRVAGARPPPLLSPPTRGAARGRAVAAPPPLRMGAPDERPRSSRPTGGDEDAALAAALDAKVRALFGPNGGGGGGGGEDGGGGPSAAQVEAREVASAWVVVWSVVGVSVVAGALFTALWASGAVHGAGMERLRPYSSAARQQQQEQRADPDVRPKKVGRLAPGEEPSDYVPPYVDPDALLQEEAARYDKGMTPVDGRRR</sequence>
<evidence type="ECO:0000313" key="2">
    <source>
        <dbReference type="Proteomes" id="UP000798662"/>
    </source>
</evidence>
<dbReference type="Proteomes" id="UP000798662">
    <property type="component" value="Chromosome 1"/>
</dbReference>
<name>A0ACC3BKV3_PYRYE</name>
<gene>
    <name evidence="1" type="ORF">I4F81_001205</name>
</gene>
<accession>A0ACC3BKV3</accession>
<organism evidence="1 2">
    <name type="scientific">Pyropia yezoensis</name>
    <name type="common">Susabi-nori</name>
    <name type="synonym">Porphyra yezoensis</name>
    <dbReference type="NCBI Taxonomy" id="2788"/>
    <lineage>
        <taxon>Eukaryota</taxon>
        <taxon>Rhodophyta</taxon>
        <taxon>Bangiophyceae</taxon>
        <taxon>Bangiales</taxon>
        <taxon>Bangiaceae</taxon>
        <taxon>Pyropia</taxon>
    </lineage>
</organism>